<organism evidence="2 3">
    <name type="scientific">Pyrus ussuriensis x Pyrus communis</name>
    <dbReference type="NCBI Taxonomy" id="2448454"/>
    <lineage>
        <taxon>Eukaryota</taxon>
        <taxon>Viridiplantae</taxon>
        <taxon>Streptophyta</taxon>
        <taxon>Embryophyta</taxon>
        <taxon>Tracheophyta</taxon>
        <taxon>Spermatophyta</taxon>
        <taxon>Magnoliopsida</taxon>
        <taxon>eudicotyledons</taxon>
        <taxon>Gunneridae</taxon>
        <taxon>Pentapetalae</taxon>
        <taxon>rosids</taxon>
        <taxon>fabids</taxon>
        <taxon>Rosales</taxon>
        <taxon>Rosaceae</taxon>
        <taxon>Amygdaloideae</taxon>
        <taxon>Maleae</taxon>
        <taxon>Pyrus</taxon>
    </lineage>
</organism>
<accession>A0A5N5G1K7</accession>
<evidence type="ECO:0000313" key="2">
    <source>
        <dbReference type="EMBL" id="KAB2609253.1"/>
    </source>
</evidence>
<protein>
    <submittedName>
        <fullName evidence="2">Quinolinate synthase</fullName>
    </submittedName>
</protein>
<dbReference type="EMBL" id="SMOL01000553">
    <property type="protein sequence ID" value="KAB2609253.1"/>
    <property type="molecule type" value="Genomic_DNA"/>
</dbReference>
<reference evidence="2 3" key="1">
    <citation type="submission" date="2019-09" db="EMBL/GenBank/DDBJ databases">
        <authorList>
            <person name="Ou C."/>
        </authorList>
    </citation>
    <scope>NUCLEOTIDE SEQUENCE [LARGE SCALE GENOMIC DNA]</scope>
    <source>
        <strain evidence="2">S2</strain>
        <tissue evidence="2">Leaf</tissue>
    </source>
</reference>
<dbReference type="AlphaFoldDB" id="A0A5N5G1K7"/>
<feature type="compositionally biased region" description="Pro residues" evidence="1">
    <location>
        <begin position="61"/>
        <end position="75"/>
    </location>
</feature>
<feature type="region of interest" description="Disordered" evidence="1">
    <location>
        <begin position="17"/>
        <end position="84"/>
    </location>
</feature>
<comment type="caution">
    <text evidence="2">The sequence shown here is derived from an EMBL/GenBank/DDBJ whole genome shotgun (WGS) entry which is preliminary data.</text>
</comment>
<evidence type="ECO:0000313" key="3">
    <source>
        <dbReference type="Proteomes" id="UP000327157"/>
    </source>
</evidence>
<reference evidence="2 3" key="3">
    <citation type="submission" date="2019-11" db="EMBL/GenBank/DDBJ databases">
        <title>A de novo genome assembly of a pear dwarfing rootstock.</title>
        <authorList>
            <person name="Wang F."/>
            <person name="Wang J."/>
            <person name="Li S."/>
            <person name="Zhang Y."/>
            <person name="Fang M."/>
            <person name="Ma L."/>
            <person name="Zhao Y."/>
            <person name="Jiang S."/>
        </authorList>
    </citation>
    <scope>NUCLEOTIDE SEQUENCE [LARGE SCALE GENOMIC DNA]</scope>
    <source>
        <strain evidence="2">S2</strain>
        <tissue evidence="2">Leaf</tissue>
    </source>
</reference>
<gene>
    <name evidence="2" type="ORF">D8674_012421</name>
</gene>
<proteinExistence type="predicted"/>
<feature type="compositionally biased region" description="Low complexity" evidence="1">
    <location>
        <begin position="17"/>
        <end position="27"/>
    </location>
</feature>
<reference evidence="3" key="2">
    <citation type="submission" date="2019-10" db="EMBL/GenBank/DDBJ databases">
        <title>A de novo genome assembly of a pear dwarfing rootstock.</title>
        <authorList>
            <person name="Wang F."/>
            <person name="Wang J."/>
            <person name="Li S."/>
            <person name="Zhang Y."/>
            <person name="Fang M."/>
            <person name="Ma L."/>
            <person name="Zhao Y."/>
            <person name="Jiang S."/>
        </authorList>
    </citation>
    <scope>NUCLEOTIDE SEQUENCE [LARGE SCALE GENOMIC DNA]</scope>
</reference>
<sequence length="122" mass="13152">MDASSAPTMALRVFSSSCSSSSSSSASFKPNKSLPFKFTTFRPPPQPTLFKSLKCIQTPPSSNPNPLKHPPPPPQNSSSASPFSCSALTLSPSRQTTCRRSMWDCRGRRGLGLTRGIMCRSV</sequence>
<dbReference type="Proteomes" id="UP000327157">
    <property type="component" value="Chromosome 14"/>
</dbReference>
<evidence type="ECO:0000256" key="1">
    <source>
        <dbReference type="SAM" id="MobiDB-lite"/>
    </source>
</evidence>
<keyword evidence="3" id="KW-1185">Reference proteome</keyword>
<name>A0A5N5G1K7_9ROSA</name>